<evidence type="ECO:0000313" key="2">
    <source>
        <dbReference type="Proteomes" id="UP001178508"/>
    </source>
</evidence>
<protein>
    <recommendedName>
        <fullName evidence="3">RNase H type-1 domain-containing protein</fullName>
    </recommendedName>
</protein>
<proteinExistence type="predicted"/>
<sequence length="608" mass="66718">MTHHFLVIPDLPHQVYMGSDILVRLAVQVDTINNILWSFTSVNEETQTPDVDNIISGQSIPEACQVANELDIVIPAMTTNVPIRLNLQRGQKLSHTQAFFQPSLLFLKLGLSTQATPLLELHSRFTHLLVQNTTSEDILIPKSTPLGWLISTSFHDFELRIPVIGKMPRSLMSDHSPEQVFHTLPSRAISLFPTVPLDHDTICQVDLSEDSQMVLHTVQVLNVSSEPEMAHTLSGVEPSIFPTGQTPEHDPDFDAKVEQLVAEADALNGEEEREKLRKLLHKYRASFAKDSLDCGLTSIHSIRIPTPPDAPPTFVRHQRIRDGVVTNARVASWLMALQSFDIEVHYAQNRKTPLGMELAACQSCLTDSVDTGSPTCEPKPPELSCHRYFDDNVCKDMITAYVDGCSYHHDTVLRAGVGVVWVNDEPCEPLSFNLGAQTSQYAEVAGILIVLQLAVEHKIHALTICTDSNYARLSFSCQQGALTGSNWHFKPSVFPLPPVPLVCAVTRALSRAPPRPAPSGPVSATVAPFFSDSDLLALQASDPAIAAMTSSFQGLLTPPCLLSCLTPSLVCAIFSACALRCGSSRAFWFMSPMHSLRLPWWCLAATGG</sequence>
<organism evidence="1 2">
    <name type="scientific">Xyrichtys novacula</name>
    <name type="common">Pearly razorfish</name>
    <name type="synonym">Hemipteronotus novacula</name>
    <dbReference type="NCBI Taxonomy" id="13765"/>
    <lineage>
        <taxon>Eukaryota</taxon>
        <taxon>Metazoa</taxon>
        <taxon>Chordata</taxon>
        <taxon>Craniata</taxon>
        <taxon>Vertebrata</taxon>
        <taxon>Euteleostomi</taxon>
        <taxon>Actinopterygii</taxon>
        <taxon>Neopterygii</taxon>
        <taxon>Teleostei</taxon>
        <taxon>Neoteleostei</taxon>
        <taxon>Acanthomorphata</taxon>
        <taxon>Eupercaria</taxon>
        <taxon>Labriformes</taxon>
        <taxon>Labridae</taxon>
        <taxon>Xyrichtys</taxon>
    </lineage>
</organism>
<evidence type="ECO:0000313" key="1">
    <source>
        <dbReference type="EMBL" id="CAJ1057765.1"/>
    </source>
</evidence>
<reference evidence="1" key="1">
    <citation type="submission" date="2023-08" db="EMBL/GenBank/DDBJ databases">
        <authorList>
            <person name="Alioto T."/>
            <person name="Alioto T."/>
            <person name="Gomez Garrido J."/>
        </authorList>
    </citation>
    <scope>NUCLEOTIDE SEQUENCE</scope>
</reference>
<dbReference type="Proteomes" id="UP001178508">
    <property type="component" value="Chromosome 6"/>
</dbReference>
<accession>A0AAV1FA16</accession>
<dbReference type="EMBL" id="OY660869">
    <property type="protein sequence ID" value="CAJ1057765.1"/>
    <property type="molecule type" value="Genomic_DNA"/>
</dbReference>
<dbReference type="GO" id="GO:0003676">
    <property type="term" value="F:nucleic acid binding"/>
    <property type="evidence" value="ECO:0007669"/>
    <property type="project" value="InterPro"/>
</dbReference>
<dbReference type="InterPro" id="IPR012337">
    <property type="entry name" value="RNaseH-like_sf"/>
</dbReference>
<keyword evidence="2" id="KW-1185">Reference proteome</keyword>
<name>A0AAV1FA16_XYRNO</name>
<dbReference type="AlphaFoldDB" id="A0AAV1FA16"/>
<gene>
    <name evidence="1" type="ORF">XNOV1_A011962</name>
</gene>
<evidence type="ECO:0008006" key="3">
    <source>
        <dbReference type="Google" id="ProtNLM"/>
    </source>
</evidence>
<dbReference type="InterPro" id="IPR036397">
    <property type="entry name" value="RNaseH_sf"/>
</dbReference>
<dbReference type="Gene3D" id="3.30.420.10">
    <property type="entry name" value="Ribonuclease H-like superfamily/Ribonuclease H"/>
    <property type="match status" value="1"/>
</dbReference>
<dbReference type="SUPFAM" id="SSF53098">
    <property type="entry name" value="Ribonuclease H-like"/>
    <property type="match status" value="1"/>
</dbReference>